<protein>
    <submittedName>
        <fullName evidence="2">Cytochrome B</fullName>
    </submittedName>
</protein>
<accession>A0A399SYF1</accession>
<gene>
    <name evidence="2" type="ORF">D1614_06150</name>
</gene>
<keyword evidence="3" id="KW-1185">Reference proteome</keyword>
<proteinExistence type="predicted"/>
<feature type="transmembrane region" description="Helical" evidence="1">
    <location>
        <begin position="12"/>
        <end position="32"/>
    </location>
</feature>
<organism evidence="2 3">
    <name type="scientific">Maribellus luteus</name>
    <dbReference type="NCBI Taxonomy" id="2305463"/>
    <lineage>
        <taxon>Bacteria</taxon>
        <taxon>Pseudomonadati</taxon>
        <taxon>Bacteroidota</taxon>
        <taxon>Bacteroidia</taxon>
        <taxon>Marinilabiliales</taxon>
        <taxon>Prolixibacteraceae</taxon>
        <taxon>Maribellus</taxon>
    </lineage>
</organism>
<dbReference type="OrthoDB" id="329514at2"/>
<name>A0A399SYF1_9BACT</name>
<dbReference type="AlphaFoldDB" id="A0A399SYF1"/>
<keyword evidence="1" id="KW-0472">Membrane</keyword>
<comment type="caution">
    <text evidence="2">The sequence shown here is derived from an EMBL/GenBank/DDBJ whole genome shotgun (WGS) entry which is preliminary data.</text>
</comment>
<keyword evidence="1" id="KW-0812">Transmembrane</keyword>
<evidence type="ECO:0000313" key="3">
    <source>
        <dbReference type="Proteomes" id="UP000265926"/>
    </source>
</evidence>
<feature type="transmembrane region" description="Helical" evidence="1">
    <location>
        <begin position="86"/>
        <end position="104"/>
    </location>
</feature>
<feature type="transmembrane region" description="Helical" evidence="1">
    <location>
        <begin position="125"/>
        <end position="142"/>
    </location>
</feature>
<dbReference type="Proteomes" id="UP000265926">
    <property type="component" value="Unassembled WGS sequence"/>
</dbReference>
<evidence type="ECO:0000256" key="1">
    <source>
        <dbReference type="SAM" id="Phobius"/>
    </source>
</evidence>
<feature type="transmembrane region" description="Helical" evidence="1">
    <location>
        <begin position="44"/>
        <end position="66"/>
    </location>
</feature>
<dbReference type="EMBL" id="QWGR01000003">
    <property type="protein sequence ID" value="RIJ49140.1"/>
    <property type="molecule type" value="Genomic_DNA"/>
</dbReference>
<reference evidence="2 3" key="1">
    <citation type="submission" date="2018-08" db="EMBL/GenBank/DDBJ databases">
        <title>Pallidiluteibacterium maritimus gen. nov., sp. nov., isolated from coastal sediment.</title>
        <authorList>
            <person name="Zhou L.Y."/>
        </authorList>
    </citation>
    <scope>NUCLEOTIDE SEQUENCE [LARGE SCALE GENOMIC DNA]</scope>
    <source>
        <strain evidence="2 3">XSD2</strain>
    </source>
</reference>
<dbReference type="RefSeq" id="WP_119437026.1">
    <property type="nucleotide sequence ID" value="NZ_QWGR01000003.1"/>
</dbReference>
<keyword evidence="1" id="KW-1133">Transmembrane helix</keyword>
<evidence type="ECO:0000313" key="2">
    <source>
        <dbReference type="EMBL" id="RIJ49140.1"/>
    </source>
</evidence>
<sequence length="146" mass="16355">MYTGLLHAHNGFRWLVLLALVVSVVLAISGWLGKREWKKTDNLFNLILVIFTDLQFLVGLVLYAFVSPITKAAFQNFGAAMKNPDLRFYAVEHILLMVVALVLIHIGRSKSKKASSSVKKHRTAAIFYTLSLVLILAGIPWSRALF</sequence>